<evidence type="ECO:0000313" key="7">
    <source>
        <dbReference type="Proteomes" id="UP000095038"/>
    </source>
</evidence>
<evidence type="ECO:0000313" key="6">
    <source>
        <dbReference type="EMBL" id="ODV58585.1"/>
    </source>
</evidence>
<feature type="domain" description="C2H2-type" evidence="5">
    <location>
        <begin position="6"/>
        <end position="34"/>
    </location>
</feature>
<dbReference type="InterPro" id="IPR036236">
    <property type="entry name" value="Znf_C2H2_sf"/>
</dbReference>
<dbReference type="RefSeq" id="XP_020044892.1">
    <property type="nucleotide sequence ID" value="XM_020190903.1"/>
</dbReference>
<keyword evidence="1" id="KW-0479">Metal-binding</keyword>
<dbReference type="GO" id="GO:0008270">
    <property type="term" value="F:zinc ion binding"/>
    <property type="evidence" value="ECO:0007669"/>
    <property type="project" value="UniProtKB-KW"/>
</dbReference>
<feature type="domain" description="C2H2-type" evidence="5">
    <location>
        <begin position="35"/>
        <end position="57"/>
    </location>
</feature>
<protein>
    <recommendedName>
        <fullName evidence="5">C2H2-type domain-containing protein</fullName>
    </recommendedName>
</protein>
<gene>
    <name evidence="6" type="ORF">ASCRUDRAFT_39022</name>
</gene>
<evidence type="ECO:0000256" key="1">
    <source>
        <dbReference type="ARBA" id="ARBA00022723"/>
    </source>
</evidence>
<dbReference type="PROSITE" id="PS00028">
    <property type="entry name" value="ZINC_FINGER_C2H2_1"/>
    <property type="match status" value="2"/>
</dbReference>
<evidence type="ECO:0000259" key="5">
    <source>
        <dbReference type="PROSITE" id="PS50157"/>
    </source>
</evidence>
<dbReference type="Pfam" id="PF00096">
    <property type="entry name" value="zf-C2H2"/>
    <property type="match status" value="1"/>
</dbReference>
<dbReference type="EMBL" id="KV454491">
    <property type="protein sequence ID" value="ODV58585.1"/>
    <property type="molecule type" value="Genomic_DNA"/>
</dbReference>
<accession>A0A1D2VAK5</accession>
<feature type="non-terminal residue" evidence="6">
    <location>
        <position position="1"/>
    </location>
</feature>
<dbReference type="FunFam" id="3.30.160.60:FF:000065">
    <property type="entry name" value="B-cell CLL/lymphoma 6, member B"/>
    <property type="match status" value="1"/>
</dbReference>
<dbReference type="GeneID" id="30964539"/>
<dbReference type="PROSITE" id="PS50157">
    <property type="entry name" value="ZINC_FINGER_C2H2_2"/>
    <property type="match status" value="2"/>
</dbReference>
<dbReference type="FunFam" id="3.30.160.60:FF:000736">
    <property type="entry name" value="Zinc finger protein 423"/>
    <property type="match status" value="1"/>
</dbReference>
<dbReference type="Proteomes" id="UP000095038">
    <property type="component" value="Unassembled WGS sequence"/>
</dbReference>
<dbReference type="PANTHER" id="PTHR23235:SF120">
    <property type="entry name" value="KRUPPEL-LIKE FACTOR 15"/>
    <property type="match status" value="1"/>
</dbReference>
<organism evidence="6 7">
    <name type="scientific">Ascoidea rubescens DSM 1968</name>
    <dbReference type="NCBI Taxonomy" id="1344418"/>
    <lineage>
        <taxon>Eukaryota</taxon>
        <taxon>Fungi</taxon>
        <taxon>Dikarya</taxon>
        <taxon>Ascomycota</taxon>
        <taxon>Saccharomycotina</taxon>
        <taxon>Saccharomycetes</taxon>
        <taxon>Ascoideaceae</taxon>
        <taxon>Ascoidea</taxon>
    </lineage>
</organism>
<dbReference type="STRING" id="1344418.A0A1D2VAK5"/>
<dbReference type="SMART" id="SM00355">
    <property type="entry name" value="ZnF_C2H2"/>
    <property type="match status" value="2"/>
</dbReference>
<dbReference type="OrthoDB" id="654211at2759"/>
<keyword evidence="2 4" id="KW-0863">Zinc-finger</keyword>
<name>A0A1D2VAK5_9ASCO</name>
<dbReference type="GO" id="GO:0000978">
    <property type="term" value="F:RNA polymerase II cis-regulatory region sequence-specific DNA binding"/>
    <property type="evidence" value="ECO:0007669"/>
    <property type="project" value="TreeGrafter"/>
</dbReference>
<dbReference type="SUPFAM" id="SSF57667">
    <property type="entry name" value="beta-beta-alpha zinc fingers"/>
    <property type="match status" value="1"/>
</dbReference>
<evidence type="ECO:0000256" key="4">
    <source>
        <dbReference type="PROSITE-ProRule" id="PRU00042"/>
    </source>
</evidence>
<dbReference type="GO" id="GO:0000981">
    <property type="term" value="F:DNA-binding transcription factor activity, RNA polymerase II-specific"/>
    <property type="evidence" value="ECO:0007669"/>
    <property type="project" value="TreeGrafter"/>
</dbReference>
<proteinExistence type="predicted"/>
<dbReference type="PANTHER" id="PTHR23235">
    <property type="entry name" value="KRUEPPEL-LIKE TRANSCRIPTION FACTOR"/>
    <property type="match status" value="1"/>
</dbReference>
<sequence>NAEKPFQCISCEFGFRRQEHLKRHFRSVHSSERPFPCKFCDKKFSRSDNLAQHLKTHQKAFH</sequence>
<dbReference type="InParanoid" id="A0A1D2VAK5"/>
<dbReference type="InterPro" id="IPR013087">
    <property type="entry name" value="Znf_C2H2_type"/>
</dbReference>
<keyword evidence="3" id="KW-0862">Zinc</keyword>
<dbReference type="AlphaFoldDB" id="A0A1D2VAK5"/>
<evidence type="ECO:0000256" key="3">
    <source>
        <dbReference type="ARBA" id="ARBA00022833"/>
    </source>
</evidence>
<dbReference type="Gene3D" id="3.30.160.60">
    <property type="entry name" value="Classic Zinc Finger"/>
    <property type="match status" value="2"/>
</dbReference>
<keyword evidence="7" id="KW-1185">Reference proteome</keyword>
<evidence type="ECO:0000256" key="2">
    <source>
        <dbReference type="ARBA" id="ARBA00022771"/>
    </source>
</evidence>
<reference evidence="7" key="1">
    <citation type="submission" date="2016-05" db="EMBL/GenBank/DDBJ databases">
        <title>Comparative genomics of biotechnologically important yeasts.</title>
        <authorList>
            <consortium name="DOE Joint Genome Institute"/>
            <person name="Riley R."/>
            <person name="Haridas S."/>
            <person name="Wolfe K.H."/>
            <person name="Lopes M.R."/>
            <person name="Hittinger C.T."/>
            <person name="Goker M."/>
            <person name="Salamov A."/>
            <person name="Wisecaver J."/>
            <person name="Long T.M."/>
            <person name="Aerts A.L."/>
            <person name="Barry K."/>
            <person name="Choi C."/>
            <person name="Clum A."/>
            <person name="Coughlan A.Y."/>
            <person name="Deshpande S."/>
            <person name="Douglass A.P."/>
            <person name="Hanson S.J."/>
            <person name="Klenk H.-P."/>
            <person name="Labutti K."/>
            <person name="Lapidus A."/>
            <person name="Lindquist E."/>
            <person name="Lipzen A."/>
            <person name="Meier-Kolthoff J.P."/>
            <person name="Ohm R.A."/>
            <person name="Otillar R.P."/>
            <person name="Pangilinan J."/>
            <person name="Peng Y."/>
            <person name="Rokas A."/>
            <person name="Rosa C.A."/>
            <person name="Scheuner C."/>
            <person name="Sibirny A.A."/>
            <person name="Slot J.C."/>
            <person name="Stielow J.B."/>
            <person name="Sun H."/>
            <person name="Kurtzman C.P."/>
            <person name="Blackwell M."/>
            <person name="Grigoriev I.V."/>
            <person name="Jeffries T.W."/>
        </authorList>
    </citation>
    <scope>NUCLEOTIDE SEQUENCE [LARGE SCALE GENOMIC DNA]</scope>
    <source>
        <strain evidence="7">DSM 1968</strain>
    </source>
</reference>